<reference evidence="1" key="1">
    <citation type="submission" date="2018-05" db="EMBL/GenBank/DDBJ databases">
        <authorList>
            <person name="Lanie J.A."/>
            <person name="Ng W.-L."/>
            <person name="Kazmierczak K.M."/>
            <person name="Andrzejewski T.M."/>
            <person name="Davidsen T.M."/>
            <person name="Wayne K.J."/>
            <person name="Tettelin H."/>
            <person name="Glass J.I."/>
            <person name="Rusch D."/>
            <person name="Podicherti R."/>
            <person name="Tsui H.-C.T."/>
            <person name="Winkler M.E."/>
        </authorList>
    </citation>
    <scope>NUCLEOTIDE SEQUENCE</scope>
</reference>
<dbReference type="AlphaFoldDB" id="A0A382G4A2"/>
<dbReference type="EMBL" id="UINC01053011">
    <property type="protein sequence ID" value="SVB69021.1"/>
    <property type="molecule type" value="Genomic_DNA"/>
</dbReference>
<name>A0A382G4A2_9ZZZZ</name>
<feature type="non-terminal residue" evidence="1">
    <location>
        <position position="105"/>
    </location>
</feature>
<sequence length="105" mass="11555">MYVGVQGIGTSKIELEFLRRHGVTHMDSNADAGNLDELVQQRETAAAAGVNLEMIHIPLAESIPLAVEPQRDQDIDEICRWIENAGKSGLRGLNYNFSTVGYART</sequence>
<protein>
    <recommendedName>
        <fullName evidence="2">Xylose isomerase-like TIM barrel domain-containing protein</fullName>
    </recommendedName>
</protein>
<evidence type="ECO:0000313" key="1">
    <source>
        <dbReference type="EMBL" id="SVB69021.1"/>
    </source>
</evidence>
<gene>
    <name evidence="1" type="ORF">METZ01_LOCUS221875</name>
</gene>
<proteinExistence type="predicted"/>
<accession>A0A382G4A2</accession>
<organism evidence="1">
    <name type="scientific">marine metagenome</name>
    <dbReference type="NCBI Taxonomy" id="408172"/>
    <lineage>
        <taxon>unclassified sequences</taxon>
        <taxon>metagenomes</taxon>
        <taxon>ecological metagenomes</taxon>
    </lineage>
</organism>
<evidence type="ECO:0008006" key="2">
    <source>
        <dbReference type="Google" id="ProtNLM"/>
    </source>
</evidence>
<dbReference type="Gene3D" id="3.20.20.150">
    <property type="entry name" value="Divalent-metal-dependent TIM barrel enzymes"/>
    <property type="match status" value="1"/>
</dbReference>